<dbReference type="EMBL" id="BARW01037310">
    <property type="protein sequence ID" value="GAJ23978.1"/>
    <property type="molecule type" value="Genomic_DNA"/>
</dbReference>
<dbReference type="AlphaFoldDB" id="X1V2L7"/>
<organism evidence="1">
    <name type="scientific">marine sediment metagenome</name>
    <dbReference type="NCBI Taxonomy" id="412755"/>
    <lineage>
        <taxon>unclassified sequences</taxon>
        <taxon>metagenomes</taxon>
        <taxon>ecological metagenomes</taxon>
    </lineage>
</organism>
<protein>
    <submittedName>
        <fullName evidence="1">Uncharacterized protein</fullName>
    </submittedName>
</protein>
<proteinExistence type="predicted"/>
<reference evidence="1" key="1">
    <citation type="journal article" date="2014" name="Front. Microbiol.">
        <title>High frequency of phylogenetically diverse reductive dehalogenase-homologous genes in deep subseafloor sedimentary metagenomes.</title>
        <authorList>
            <person name="Kawai M."/>
            <person name="Futagami T."/>
            <person name="Toyoda A."/>
            <person name="Takaki Y."/>
            <person name="Nishi S."/>
            <person name="Hori S."/>
            <person name="Arai W."/>
            <person name="Tsubouchi T."/>
            <person name="Morono Y."/>
            <person name="Uchiyama I."/>
            <person name="Ito T."/>
            <person name="Fujiyama A."/>
            <person name="Inagaki F."/>
            <person name="Takami H."/>
        </authorList>
    </citation>
    <scope>NUCLEOTIDE SEQUENCE</scope>
    <source>
        <strain evidence="1">Expedition CK06-06</strain>
    </source>
</reference>
<accession>X1V2L7</accession>
<gene>
    <name evidence="1" type="ORF">S12H4_57638</name>
</gene>
<evidence type="ECO:0000313" key="1">
    <source>
        <dbReference type="EMBL" id="GAJ23978.1"/>
    </source>
</evidence>
<sequence>FEKILVITHIEELKDAFPSRIEVTKTAEGSMIEVS</sequence>
<feature type="non-terminal residue" evidence="1">
    <location>
        <position position="1"/>
    </location>
</feature>
<name>X1V2L7_9ZZZZ</name>
<comment type="caution">
    <text evidence="1">The sequence shown here is derived from an EMBL/GenBank/DDBJ whole genome shotgun (WGS) entry which is preliminary data.</text>
</comment>